<reference evidence="1" key="1">
    <citation type="submission" date="2022-07" db="EMBL/GenBank/DDBJ databases">
        <title>Phylogenomic reconstructions and comparative analyses of Kickxellomycotina fungi.</title>
        <authorList>
            <person name="Reynolds N.K."/>
            <person name="Stajich J.E."/>
            <person name="Barry K."/>
            <person name="Grigoriev I.V."/>
            <person name="Crous P."/>
            <person name="Smith M.E."/>
        </authorList>
    </citation>
    <scope>NUCLEOTIDE SEQUENCE</scope>
    <source>
        <strain evidence="1">CBS 109367</strain>
    </source>
</reference>
<comment type="caution">
    <text evidence="1">The sequence shown here is derived from an EMBL/GenBank/DDBJ whole genome shotgun (WGS) entry which is preliminary data.</text>
</comment>
<dbReference type="Proteomes" id="UP001151516">
    <property type="component" value="Unassembled WGS sequence"/>
</dbReference>
<sequence>MPPLSRLELLPSHIVELVVNYVADYTPSLFKELGSGSYDSEWLLQSQMPLLWVCRSFREVVYSHYYRACVLEYDGELGGADTNWPDWPDCLEEFANPTLSLAKELTVNVDAWTTFNGKFLEALSRAPYSGCPFPRVRTIKIRLSSETPDEIASIRPSSIRANISDFVSQLLEMAPAADKISVSGFHSEAVLPNIAQPYFLTFMLKLCQKFRHIEYDLFYHAEKFSSRQIDMIRDLVYLRYNIYGDCEQALQLARQNAPTLRTLIIFISSVSDISHLIRDTGGNFTQYPCLRTLELRNDAPLDISYYVSIAPLRSKQAMARLPAFVGATPFPGLRRLRIQIDYPFSDDVLFRGNAATLEYLDLQLFHTLIDRIRKCKVFTPDSHPKLQYVKIRQIDDDEVHNFATTEAYMRFALSIAPHAQVREIEDVPLNAKFPLFQALFEDVPDTQILKLSATRLTFWNIVLLVKSLPNLTYLHTQSPNFGQMPKSVSVRDLPKYVLSRHALASERLRRWHFGYTIEYRPNEVARCVLLLALMCPNFKYINPIYYYDEAFAGHLKRIAEMQGFSEHSQRFLTFMNKC</sequence>
<organism evidence="1 2">
    <name type="scientific">Coemansia spiralis</name>
    <dbReference type="NCBI Taxonomy" id="417178"/>
    <lineage>
        <taxon>Eukaryota</taxon>
        <taxon>Fungi</taxon>
        <taxon>Fungi incertae sedis</taxon>
        <taxon>Zoopagomycota</taxon>
        <taxon>Kickxellomycotina</taxon>
        <taxon>Kickxellomycetes</taxon>
        <taxon>Kickxellales</taxon>
        <taxon>Kickxellaceae</taxon>
        <taxon>Coemansia</taxon>
    </lineage>
</organism>
<name>A0A9W8GBL0_9FUNG</name>
<protein>
    <submittedName>
        <fullName evidence="1">Uncharacterized protein</fullName>
    </submittedName>
</protein>
<proteinExistence type="predicted"/>
<dbReference type="EMBL" id="JANBTX010000179">
    <property type="protein sequence ID" value="KAJ2684941.1"/>
    <property type="molecule type" value="Genomic_DNA"/>
</dbReference>
<accession>A0A9W8GBL0</accession>
<keyword evidence="2" id="KW-1185">Reference proteome</keyword>
<gene>
    <name evidence="1" type="ORF">IWW39_004608</name>
</gene>
<dbReference type="AlphaFoldDB" id="A0A9W8GBL0"/>
<dbReference type="OrthoDB" id="5589260at2759"/>
<evidence type="ECO:0000313" key="2">
    <source>
        <dbReference type="Proteomes" id="UP001151516"/>
    </source>
</evidence>
<evidence type="ECO:0000313" key="1">
    <source>
        <dbReference type="EMBL" id="KAJ2684941.1"/>
    </source>
</evidence>